<dbReference type="GO" id="GO:0003676">
    <property type="term" value="F:nucleic acid binding"/>
    <property type="evidence" value="ECO:0007669"/>
    <property type="project" value="InterPro"/>
</dbReference>
<dbReference type="Gene3D" id="3.40.50.300">
    <property type="entry name" value="P-loop containing nucleotide triphosphate hydrolases"/>
    <property type="match status" value="1"/>
</dbReference>
<dbReference type="Pfam" id="PF00665">
    <property type="entry name" value="rve"/>
    <property type="match status" value="1"/>
</dbReference>
<sequence>MALFQLLSHRVPQDVAERICRKVYKDSVLVELVSKTRNTPFLQAMDDHNCVLLLADLPQSGKSYLTQQYALRREKKVLYITPDNALGDKLELEGFKYSTANKLIGRDARMQQIKKTNVAEYDMFVVEEVYRLPTFFLRELLSFIQERAPTCKLFATGDPLQNPPIEDLNNVADPQAYYERVVELLFPVTIRLTVNKTISQDEQDELRAMKADCFSLSPRAFCEKYLRRMEKSEALISKAYYDPATGLSGREALYKKLKGQGVTRKDIKDFFESEAPTQVFAAKKKKPVLAPVTAYVPNFVWEADLIDYAGLKSKNRGYAYVLVVIDDFSKMVWAEPLKSKTYAAVHAGFQAVFSRAKGKPQRLLTDEEAAITSKSFQVYMNKKAVSWVNKNQHAPTAERVIGTLKGKLERYFTAQATQNWVGDTVRLLEKSTFRKGSKSRWSEHVYTLTEKSGNVYKLDGKRRYVMGNKLLQVKAGSKAVKENKARQAVEKERRVQREGLVPAKKVAKAVRDAARVTPESLVGRRVEIPGRKIGASLFQARQKYKGKVVSVDSDGDCMVDFKFPTSTVQMAVEFRVAKQYLV</sequence>
<dbReference type="InterPro" id="IPR001584">
    <property type="entry name" value="Integrase_cat-core"/>
</dbReference>
<evidence type="ECO:0000313" key="2">
    <source>
        <dbReference type="EMBL" id="KAK9817041.1"/>
    </source>
</evidence>
<evidence type="ECO:0000259" key="1">
    <source>
        <dbReference type="PROSITE" id="PS50994"/>
    </source>
</evidence>
<dbReference type="GO" id="GO:0015074">
    <property type="term" value="P:DNA integration"/>
    <property type="evidence" value="ECO:0007669"/>
    <property type="project" value="InterPro"/>
</dbReference>
<dbReference type="InterPro" id="IPR012337">
    <property type="entry name" value="RNaseH-like_sf"/>
</dbReference>
<dbReference type="SUPFAM" id="SSF53098">
    <property type="entry name" value="Ribonuclease H-like"/>
    <property type="match status" value="1"/>
</dbReference>
<name>A0AAW1Q597_9CHLO</name>
<accession>A0AAW1Q597</accession>
<proteinExistence type="predicted"/>
<protein>
    <recommendedName>
        <fullName evidence="1">Integrase catalytic domain-containing protein</fullName>
    </recommendedName>
</protein>
<dbReference type="InterPro" id="IPR036397">
    <property type="entry name" value="RNaseH_sf"/>
</dbReference>
<dbReference type="Gene3D" id="3.30.420.10">
    <property type="entry name" value="Ribonuclease H-like superfamily/Ribonuclease H"/>
    <property type="match status" value="1"/>
</dbReference>
<organism evidence="2 3">
    <name type="scientific">[Myrmecia] bisecta</name>
    <dbReference type="NCBI Taxonomy" id="41462"/>
    <lineage>
        <taxon>Eukaryota</taxon>
        <taxon>Viridiplantae</taxon>
        <taxon>Chlorophyta</taxon>
        <taxon>core chlorophytes</taxon>
        <taxon>Trebouxiophyceae</taxon>
        <taxon>Trebouxiales</taxon>
        <taxon>Trebouxiaceae</taxon>
        <taxon>Myrmecia</taxon>
    </lineage>
</organism>
<dbReference type="AlphaFoldDB" id="A0AAW1Q597"/>
<dbReference type="InterPro" id="IPR027417">
    <property type="entry name" value="P-loop_NTPase"/>
</dbReference>
<dbReference type="PROSITE" id="PS50994">
    <property type="entry name" value="INTEGRASE"/>
    <property type="match status" value="1"/>
</dbReference>
<feature type="domain" description="Integrase catalytic" evidence="1">
    <location>
        <begin position="293"/>
        <end position="412"/>
    </location>
</feature>
<dbReference type="PANTHER" id="PTHR46585:SF1">
    <property type="entry name" value="CHROMO DOMAIN-CONTAINING PROTEIN"/>
    <property type="match status" value="1"/>
</dbReference>
<dbReference type="SUPFAM" id="SSF52540">
    <property type="entry name" value="P-loop containing nucleoside triphosphate hydrolases"/>
    <property type="match status" value="1"/>
</dbReference>
<comment type="caution">
    <text evidence="2">The sequence shown here is derived from an EMBL/GenBank/DDBJ whole genome shotgun (WGS) entry which is preliminary data.</text>
</comment>
<gene>
    <name evidence="2" type="ORF">WJX72_008796</name>
</gene>
<dbReference type="Proteomes" id="UP001489004">
    <property type="component" value="Unassembled WGS sequence"/>
</dbReference>
<dbReference type="EMBL" id="JALJOR010000005">
    <property type="protein sequence ID" value="KAK9817041.1"/>
    <property type="molecule type" value="Genomic_DNA"/>
</dbReference>
<keyword evidence="3" id="KW-1185">Reference proteome</keyword>
<reference evidence="2 3" key="1">
    <citation type="journal article" date="2024" name="Nat. Commun.">
        <title>Phylogenomics reveals the evolutionary origins of lichenization in chlorophyte algae.</title>
        <authorList>
            <person name="Puginier C."/>
            <person name="Libourel C."/>
            <person name="Otte J."/>
            <person name="Skaloud P."/>
            <person name="Haon M."/>
            <person name="Grisel S."/>
            <person name="Petersen M."/>
            <person name="Berrin J.G."/>
            <person name="Delaux P.M."/>
            <person name="Dal Grande F."/>
            <person name="Keller J."/>
        </authorList>
    </citation>
    <scope>NUCLEOTIDE SEQUENCE [LARGE SCALE GENOMIC DNA]</scope>
    <source>
        <strain evidence="2 3">SAG 2043</strain>
    </source>
</reference>
<dbReference type="PANTHER" id="PTHR46585">
    <property type="entry name" value="INTEGRASE CORE DOMAIN CONTAINING PROTEIN"/>
    <property type="match status" value="1"/>
</dbReference>
<evidence type="ECO:0000313" key="3">
    <source>
        <dbReference type="Proteomes" id="UP001489004"/>
    </source>
</evidence>